<evidence type="ECO:0000256" key="1">
    <source>
        <dbReference type="SAM" id="Phobius"/>
    </source>
</evidence>
<feature type="transmembrane region" description="Helical" evidence="1">
    <location>
        <begin position="64"/>
        <end position="84"/>
    </location>
</feature>
<dbReference type="EMBL" id="DRNZ01000108">
    <property type="protein sequence ID" value="HHO57857.1"/>
    <property type="molecule type" value="Genomic_DNA"/>
</dbReference>
<reference evidence="2" key="1">
    <citation type="journal article" date="2020" name="mSystems">
        <title>Genome- and Community-Level Interaction Insights into Carbon Utilization and Element Cycling Functions of Hydrothermarchaeota in Hydrothermal Sediment.</title>
        <authorList>
            <person name="Zhou Z."/>
            <person name="Liu Y."/>
            <person name="Xu W."/>
            <person name="Pan J."/>
            <person name="Luo Z.H."/>
            <person name="Li M."/>
        </authorList>
    </citation>
    <scope>NUCLEOTIDE SEQUENCE [LARGE SCALE GENOMIC DNA]</scope>
    <source>
        <strain evidence="2">HyVt-523</strain>
    </source>
</reference>
<name>A0A7C5WSN1_9DEIN</name>
<dbReference type="AlphaFoldDB" id="A0A7C5WSN1"/>
<keyword evidence="1" id="KW-1133">Transmembrane helix</keyword>
<feature type="transmembrane region" description="Helical" evidence="1">
    <location>
        <begin position="31"/>
        <end position="52"/>
    </location>
</feature>
<evidence type="ECO:0000313" key="2">
    <source>
        <dbReference type="EMBL" id="HHO57857.1"/>
    </source>
</evidence>
<dbReference type="Proteomes" id="UP000886105">
    <property type="component" value="Unassembled WGS sequence"/>
</dbReference>
<keyword evidence="1" id="KW-0472">Membrane</keyword>
<keyword evidence="1" id="KW-0812">Transmembrane</keyword>
<organism evidence="2">
    <name type="scientific">Oceanithermus profundus</name>
    <dbReference type="NCBI Taxonomy" id="187137"/>
    <lineage>
        <taxon>Bacteria</taxon>
        <taxon>Thermotogati</taxon>
        <taxon>Deinococcota</taxon>
        <taxon>Deinococci</taxon>
        <taxon>Thermales</taxon>
        <taxon>Thermaceae</taxon>
        <taxon>Oceanithermus</taxon>
    </lineage>
</organism>
<gene>
    <name evidence="2" type="ORF">ENJ85_01655</name>
</gene>
<comment type="caution">
    <text evidence="2">The sequence shown here is derived from an EMBL/GenBank/DDBJ whole genome shotgun (WGS) entry which is preliminary data.</text>
</comment>
<accession>A0A7C5WSN1</accession>
<sequence length="85" mass="8848">MTKHGVSGLRASTRTVLRAVALLGRADPLRVTVLATLLLLEGLLPVGLIQINKLLVDDLAAARYAALGLLVLAWVAAQLLGALLA</sequence>
<proteinExistence type="predicted"/>
<protein>
    <submittedName>
        <fullName evidence="2">Uncharacterized protein</fullName>
    </submittedName>
</protein>
<feature type="non-terminal residue" evidence="2">
    <location>
        <position position="85"/>
    </location>
</feature>